<protein>
    <submittedName>
        <fullName evidence="2">Fe-S cluster protein</fullName>
    </submittedName>
</protein>
<dbReference type="InterPro" id="IPR002871">
    <property type="entry name" value="NIF_FeS_clus_asmbl_NifU_N"/>
</dbReference>
<organism evidence="2 3">
    <name type="scientific">candidate division WWE3 bacterium CG08_land_8_20_14_0_20_40_13</name>
    <dbReference type="NCBI Taxonomy" id="1975084"/>
    <lineage>
        <taxon>Bacteria</taxon>
        <taxon>Katanobacteria</taxon>
    </lineage>
</organism>
<dbReference type="EMBL" id="PEYT01000014">
    <property type="protein sequence ID" value="PIS23098.1"/>
    <property type="molecule type" value="Genomic_DNA"/>
</dbReference>
<dbReference type="CDD" id="cd06664">
    <property type="entry name" value="IscU_like"/>
    <property type="match status" value="1"/>
</dbReference>
<dbReference type="AlphaFoldDB" id="A0A2H0XG46"/>
<dbReference type="Pfam" id="PF01592">
    <property type="entry name" value="NifU_N"/>
    <property type="match status" value="1"/>
</dbReference>
<dbReference type="PANTHER" id="PTHR10093">
    <property type="entry name" value="IRON-SULFUR CLUSTER ASSEMBLY ENZYME NIFU HOMOLOG"/>
    <property type="match status" value="1"/>
</dbReference>
<dbReference type="SUPFAM" id="SSF82649">
    <property type="entry name" value="SufE/NifU"/>
    <property type="match status" value="1"/>
</dbReference>
<gene>
    <name evidence="2" type="ORF">COT49_01865</name>
</gene>
<dbReference type="GO" id="GO:0051536">
    <property type="term" value="F:iron-sulfur cluster binding"/>
    <property type="evidence" value="ECO:0007669"/>
    <property type="project" value="InterPro"/>
</dbReference>
<proteinExistence type="predicted"/>
<name>A0A2H0XG46_UNCKA</name>
<accession>A0A2H0XG46</accession>
<evidence type="ECO:0000259" key="1">
    <source>
        <dbReference type="Pfam" id="PF01592"/>
    </source>
</evidence>
<dbReference type="Gene3D" id="3.90.1010.10">
    <property type="match status" value="1"/>
</dbReference>
<comment type="caution">
    <text evidence="2">The sequence shown here is derived from an EMBL/GenBank/DDBJ whole genome shotgun (WGS) entry which is preliminary data.</text>
</comment>
<reference evidence="3" key="1">
    <citation type="submission" date="2017-09" db="EMBL/GenBank/DDBJ databases">
        <title>Depth-based differentiation of microbial function through sediment-hosted aquifers and enrichment of novel symbionts in the deep terrestrial subsurface.</title>
        <authorList>
            <person name="Probst A.J."/>
            <person name="Ladd B."/>
            <person name="Jarett J.K."/>
            <person name="Geller-Mcgrath D.E."/>
            <person name="Sieber C.M.K."/>
            <person name="Emerson J.B."/>
            <person name="Anantharaman K."/>
            <person name="Thomas B.C."/>
            <person name="Malmstrom R."/>
            <person name="Stieglmeier M."/>
            <person name="Klingl A."/>
            <person name="Woyke T."/>
            <person name="Ryan C.M."/>
            <person name="Banfield J.F."/>
        </authorList>
    </citation>
    <scope>NUCLEOTIDE SEQUENCE [LARGE SCALE GENOMIC DNA]</scope>
</reference>
<evidence type="ECO:0000313" key="3">
    <source>
        <dbReference type="Proteomes" id="UP000230340"/>
    </source>
</evidence>
<feature type="domain" description="NIF system FeS cluster assembly NifU N-terminal" evidence="1">
    <location>
        <begin position="4"/>
        <end position="118"/>
    </location>
</feature>
<sequence>MDLYREEILDRYKNPQNIGDIKDATNKATVKNSICGDTLSAGIRISESGLVSEVKFKSIGCMVSTVSADVLADYAIGKNISEVKNIKEEEVLKLFGMDLTPSRRKCALLSLEVLKKAVE</sequence>
<dbReference type="GO" id="GO:0005506">
    <property type="term" value="F:iron ion binding"/>
    <property type="evidence" value="ECO:0007669"/>
    <property type="project" value="InterPro"/>
</dbReference>
<dbReference type="GO" id="GO:0016226">
    <property type="term" value="P:iron-sulfur cluster assembly"/>
    <property type="evidence" value="ECO:0007669"/>
    <property type="project" value="InterPro"/>
</dbReference>
<evidence type="ECO:0000313" key="2">
    <source>
        <dbReference type="EMBL" id="PIS23098.1"/>
    </source>
</evidence>
<dbReference type="Proteomes" id="UP000230340">
    <property type="component" value="Unassembled WGS sequence"/>
</dbReference>